<dbReference type="AlphaFoldDB" id="A0AAD7PI74"/>
<name>A0AAD7PI74_QUISA</name>
<accession>A0AAD7PI74</accession>
<sequence>MVGNSNGFFQWNSSAPYLFGGLGIVFGIIGMALLVLSCYRHNPTSPENSLCDDAKEKSVEKRSSQGGDELKIVVVMAGDDQPTYVAKPVSLSLPVYIEN</sequence>
<evidence type="ECO:0000256" key="7">
    <source>
        <dbReference type="ARBA" id="ARBA00023136"/>
    </source>
</evidence>
<comment type="subcellular location">
    <subcellularLocation>
        <location evidence="1">Membrane</location>
        <topology evidence="1">Single-pass membrane protein</topology>
    </subcellularLocation>
</comment>
<proteinExistence type="inferred from homology"/>
<keyword evidence="11" id="KW-1185">Reference proteome</keyword>
<evidence type="ECO:0000256" key="4">
    <source>
        <dbReference type="ARBA" id="ARBA00022692"/>
    </source>
</evidence>
<evidence type="ECO:0000256" key="9">
    <source>
        <dbReference type="SAM" id="Phobius"/>
    </source>
</evidence>
<feature type="transmembrane region" description="Helical" evidence="9">
    <location>
        <begin position="17"/>
        <end position="39"/>
    </location>
</feature>
<dbReference type="KEGG" id="qsa:O6P43_022962"/>
<feature type="compositionally biased region" description="Basic and acidic residues" evidence="8">
    <location>
        <begin position="52"/>
        <end position="65"/>
    </location>
</feature>
<evidence type="ECO:0000256" key="8">
    <source>
        <dbReference type="SAM" id="MobiDB-lite"/>
    </source>
</evidence>
<evidence type="ECO:0000256" key="5">
    <source>
        <dbReference type="ARBA" id="ARBA00022970"/>
    </source>
</evidence>
<feature type="region of interest" description="Disordered" evidence="8">
    <location>
        <begin position="44"/>
        <end position="65"/>
    </location>
</feature>
<evidence type="ECO:0000256" key="3">
    <source>
        <dbReference type="ARBA" id="ARBA00022448"/>
    </source>
</evidence>
<evidence type="ECO:0000313" key="11">
    <source>
        <dbReference type="Proteomes" id="UP001163823"/>
    </source>
</evidence>
<organism evidence="10 11">
    <name type="scientific">Quillaja saponaria</name>
    <name type="common">Soap bark tree</name>
    <dbReference type="NCBI Taxonomy" id="32244"/>
    <lineage>
        <taxon>Eukaryota</taxon>
        <taxon>Viridiplantae</taxon>
        <taxon>Streptophyta</taxon>
        <taxon>Embryophyta</taxon>
        <taxon>Tracheophyta</taxon>
        <taxon>Spermatophyta</taxon>
        <taxon>Magnoliopsida</taxon>
        <taxon>eudicotyledons</taxon>
        <taxon>Gunneridae</taxon>
        <taxon>Pentapetalae</taxon>
        <taxon>rosids</taxon>
        <taxon>fabids</taxon>
        <taxon>Fabales</taxon>
        <taxon>Quillajaceae</taxon>
        <taxon>Quillaja</taxon>
    </lineage>
</organism>
<gene>
    <name evidence="10" type="ORF">O6P43_022962</name>
</gene>
<keyword evidence="6 9" id="KW-1133">Transmembrane helix</keyword>
<evidence type="ECO:0000256" key="1">
    <source>
        <dbReference type="ARBA" id="ARBA00004167"/>
    </source>
</evidence>
<keyword evidence="4 9" id="KW-0812">Transmembrane</keyword>
<keyword evidence="5" id="KW-0029">Amino-acid transport</keyword>
<dbReference type="GO" id="GO:0016020">
    <property type="term" value="C:membrane"/>
    <property type="evidence" value="ECO:0007669"/>
    <property type="project" value="UniProtKB-SubCell"/>
</dbReference>
<dbReference type="GO" id="GO:0080143">
    <property type="term" value="P:regulation of amino acid export"/>
    <property type="evidence" value="ECO:0007669"/>
    <property type="project" value="InterPro"/>
</dbReference>
<evidence type="ECO:0000256" key="6">
    <source>
        <dbReference type="ARBA" id="ARBA00022989"/>
    </source>
</evidence>
<dbReference type="PANTHER" id="PTHR33228">
    <property type="entry name" value="PROTEIN GLUTAMINE DUMPER 4-RELATED"/>
    <property type="match status" value="1"/>
</dbReference>
<dbReference type="InterPro" id="IPR040359">
    <property type="entry name" value="GDU"/>
</dbReference>
<evidence type="ECO:0000256" key="2">
    <source>
        <dbReference type="ARBA" id="ARBA00009977"/>
    </source>
</evidence>
<dbReference type="GO" id="GO:0006865">
    <property type="term" value="P:amino acid transport"/>
    <property type="evidence" value="ECO:0007669"/>
    <property type="project" value="UniProtKB-KW"/>
</dbReference>
<comment type="similarity">
    <text evidence="2">Belongs to the GLUTAMINE DUMPER 1 (TC 9.B.60) family.</text>
</comment>
<reference evidence="10" key="1">
    <citation type="journal article" date="2023" name="Science">
        <title>Elucidation of the pathway for biosynthesis of saponin adjuvants from the soapbark tree.</title>
        <authorList>
            <person name="Reed J."/>
            <person name="Orme A."/>
            <person name="El-Demerdash A."/>
            <person name="Owen C."/>
            <person name="Martin L.B.B."/>
            <person name="Misra R.C."/>
            <person name="Kikuchi S."/>
            <person name="Rejzek M."/>
            <person name="Martin A.C."/>
            <person name="Harkess A."/>
            <person name="Leebens-Mack J."/>
            <person name="Louveau T."/>
            <person name="Stephenson M.J."/>
            <person name="Osbourn A."/>
        </authorList>
    </citation>
    <scope>NUCLEOTIDE SEQUENCE</scope>
    <source>
        <strain evidence="10">S10</strain>
    </source>
</reference>
<keyword evidence="7 9" id="KW-0472">Membrane</keyword>
<dbReference type="EMBL" id="JARAOO010000009">
    <property type="protein sequence ID" value="KAJ7956533.1"/>
    <property type="molecule type" value="Genomic_DNA"/>
</dbReference>
<keyword evidence="3" id="KW-0813">Transport</keyword>
<evidence type="ECO:0000313" key="10">
    <source>
        <dbReference type="EMBL" id="KAJ7956533.1"/>
    </source>
</evidence>
<dbReference type="PANTHER" id="PTHR33228:SF60">
    <property type="entry name" value="PROTEIN, PUTATIVE-RELATED"/>
    <property type="match status" value="1"/>
</dbReference>
<protein>
    <submittedName>
        <fullName evidence="10">Protein GLUTAMINE DUMPER like</fullName>
    </submittedName>
</protein>
<comment type="caution">
    <text evidence="10">The sequence shown here is derived from an EMBL/GenBank/DDBJ whole genome shotgun (WGS) entry which is preliminary data.</text>
</comment>
<dbReference type="Proteomes" id="UP001163823">
    <property type="component" value="Chromosome 9"/>
</dbReference>